<dbReference type="GO" id="GO:0005634">
    <property type="term" value="C:nucleus"/>
    <property type="evidence" value="ECO:0007669"/>
    <property type="project" value="UniProtKB-SubCell"/>
</dbReference>
<organism evidence="5 6">
    <name type="scientific">Botryobasidium botryosum (strain FD-172 SS1)</name>
    <dbReference type="NCBI Taxonomy" id="930990"/>
    <lineage>
        <taxon>Eukaryota</taxon>
        <taxon>Fungi</taxon>
        <taxon>Dikarya</taxon>
        <taxon>Basidiomycota</taxon>
        <taxon>Agaricomycotina</taxon>
        <taxon>Agaricomycetes</taxon>
        <taxon>Cantharellales</taxon>
        <taxon>Botryobasidiaceae</taxon>
        <taxon>Botryobasidium</taxon>
    </lineage>
</organism>
<feature type="compositionally biased region" description="Gly residues" evidence="3">
    <location>
        <begin position="210"/>
        <end position="222"/>
    </location>
</feature>
<dbReference type="AlphaFoldDB" id="A0A067MBC6"/>
<protein>
    <recommendedName>
        <fullName evidence="4">INO80 complex subunit F domain-containing protein</fullName>
    </recommendedName>
</protein>
<feature type="region of interest" description="Disordered" evidence="3">
    <location>
        <begin position="113"/>
        <end position="153"/>
    </location>
</feature>
<dbReference type="InterPro" id="IPR056513">
    <property type="entry name" value="INO80F"/>
</dbReference>
<evidence type="ECO:0000256" key="3">
    <source>
        <dbReference type="SAM" id="MobiDB-lite"/>
    </source>
</evidence>
<feature type="region of interest" description="Disordered" evidence="3">
    <location>
        <begin position="1"/>
        <end position="60"/>
    </location>
</feature>
<evidence type="ECO:0000256" key="1">
    <source>
        <dbReference type="ARBA" id="ARBA00004123"/>
    </source>
</evidence>
<dbReference type="HOGENOM" id="CLU_1245175_0_0_1"/>
<evidence type="ECO:0000313" key="5">
    <source>
        <dbReference type="EMBL" id="KDQ08881.1"/>
    </source>
</evidence>
<feature type="domain" description="INO80 complex subunit F" evidence="4">
    <location>
        <begin position="61"/>
        <end position="107"/>
    </location>
</feature>
<dbReference type="OrthoDB" id="10070927at2759"/>
<proteinExistence type="predicted"/>
<gene>
    <name evidence="5" type="ORF">BOTBODRAFT_59089</name>
</gene>
<feature type="compositionally biased region" description="Low complexity" evidence="3">
    <location>
        <begin position="7"/>
        <end position="17"/>
    </location>
</feature>
<feature type="region of interest" description="Disordered" evidence="3">
    <location>
        <begin position="184"/>
        <end position="222"/>
    </location>
</feature>
<reference evidence="6" key="1">
    <citation type="journal article" date="2014" name="Proc. Natl. Acad. Sci. U.S.A.">
        <title>Extensive sampling of basidiomycete genomes demonstrates inadequacy of the white-rot/brown-rot paradigm for wood decay fungi.</title>
        <authorList>
            <person name="Riley R."/>
            <person name="Salamov A.A."/>
            <person name="Brown D.W."/>
            <person name="Nagy L.G."/>
            <person name="Floudas D."/>
            <person name="Held B.W."/>
            <person name="Levasseur A."/>
            <person name="Lombard V."/>
            <person name="Morin E."/>
            <person name="Otillar R."/>
            <person name="Lindquist E.A."/>
            <person name="Sun H."/>
            <person name="LaButti K.M."/>
            <person name="Schmutz J."/>
            <person name="Jabbour D."/>
            <person name="Luo H."/>
            <person name="Baker S.E."/>
            <person name="Pisabarro A.G."/>
            <person name="Walton J.D."/>
            <person name="Blanchette R.A."/>
            <person name="Henrissat B."/>
            <person name="Martin F."/>
            <person name="Cullen D."/>
            <person name="Hibbett D.S."/>
            <person name="Grigoriev I.V."/>
        </authorList>
    </citation>
    <scope>NUCLEOTIDE SEQUENCE [LARGE SCALE GENOMIC DNA]</scope>
    <source>
        <strain evidence="6">FD-172 SS1</strain>
    </source>
</reference>
<accession>A0A067MBC6</accession>
<name>A0A067MBC6_BOTB1</name>
<sequence length="222" mass="24250">MSSQNHSAPVDSQASQAPPAPLPPRSARASSQANSTNPPPLRQKSKAYSTTIAAHSDDMKYRGKYKDLKRKVKEIESDNDKLHLKVLKSKRNIQRLRLERAILYERLAALGPTTPPISETHPSNVQHPTSHPNHHAPSEYQHHPEPGVHARGPSASAVDALAMQNLAVQALIAARERPDVDMNGVRHQSADVDAERGDRSERMAYDRQGHSGGGPGLEGFAD</sequence>
<evidence type="ECO:0000313" key="6">
    <source>
        <dbReference type="Proteomes" id="UP000027195"/>
    </source>
</evidence>
<comment type="subcellular location">
    <subcellularLocation>
        <location evidence="1">Nucleus</location>
    </subcellularLocation>
</comment>
<dbReference type="EMBL" id="KL198085">
    <property type="protein sequence ID" value="KDQ08881.1"/>
    <property type="molecule type" value="Genomic_DNA"/>
</dbReference>
<dbReference type="Pfam" id="PF24245">
    <property type="entry name" value="INO80F"/>
    <property type="match status" value="1"/>
</dbReference>
<feature type="compositionally biased region" description="Polar residues" evidence="3">
    <location>
        <begin position="116"/>
        <end position="131"/>
    </location>
</feature>
<dbReference type="InParanoid" id="A0A067MBC6"/>
<feature type="compositionally biased region" description="Basic and acidic residues" evidence="3">
    <location>
        <begin position="188"/>
        <end position="209"/>
    </location>
</feature>
<keyword evidence="6" id="KW-1185">Reference proteome</keyword>
<evidence type="ECO:0000259" key="4">
    <source>
        <dbReference type="Pfam" id="PF24245"/>
    </source>
</evidence>
<dbReference type="Proteomes" id="UP000027195">
    <property type="component" value="Unassembled WGS sequence"/>
</dbReference>
<keyword evidence="2" id="KW-0539">Nucleus</keyword>
<dbReference type="STRING" id="930990.A0A067MBC6"/>
<feature type="compositionally biased region" description="Low complexity" evidence="3">
    <location>
        <begin position="25"/>
        <end position="35"/>
    </location>
</feature>
<evidence type="ECO:0000256" key="2">
    <source>
        <dbReference type="ARBA" id="ARBA00023242"/>
    </source>
</evidence>
<feature type="compositionally biased region" description="Basic and acidic residues" evidence="3">
    <location>
        <begin position="136"/>
        <end position="148"/>
    </location>
</feature>